<name>A0AAV4CBH1_9GAST</name>
<evidence type="ECO:0008006" key="3">
    <source>
        <dbReference type="Google" id="ProtNLM"/>
    </source>
</evidence>
<reference evidence="1 2" key="1">
    <citation type="journal article" date="2021" name="Elife">
        <title>Chloroplast acquisition without the gene transfer in kleptoplastic sea slugs, Plakobranchus ocellatus.</title>
        <authorList>
            <person name="Maeda T."/>
            <person name="Takahashi S."/>
            <person name="Yoshida T."/>
            <person name="Shimamura S."/>
            <person name="Takaki Y."/>
            <person name="Nagai Y."/>
            <person name="Toyoda A."/>
            <person name="Suzuki Y."/>
            <person name="Arimoto A."/>
            <person name="Ishii H."/>
            <person name="Satoh N."/>
            <person name="Nishiyama T."/>
            <person name="Hasebe M."/>
            <person name="Maruyama T."/>
            <person name="Minagawa J."/>
            <person name="Obokata J."/>
            <person name="Shigenobu S."/>
        </authorList>
    </citation>
    <scope>NUCLEOTIDE SEQUENCE [LARGE SCALE GENOMIC DNA]</scope>
</reference>
<protein>
    <recommendedName>
        <fullName evidence="3">SRCR domain-containing protein</fullName>
    </recommendedName>
</protein>
<dbReference type="AlphaFoldDB" id="A0AAV4CBH1"/>
<keyword evidence="2" id="KW-1185">Reference proteome</keyword>
<organism evidence="1 2">
    <name type="scientific">Plakobranchus ocellatus</name>
    <dbReference type="NCBI Taxonomy" id="259542"/>
    <lineage>
        <taxon>Eukaryota</taxon>
        <taxon>Metazoa</taxon>
        <taxon>Spiralia</taxon>
        <taxon>Lophotrochozoa</taxon>
        <taxon>Mollusca</taxon>
        <taxon>Gastropoda</taxon>
        <taxon>Heterobranchia</taxon>
        <taxon>Euthyneura</taxon>
        <taxon>Panpulmonata</taxon>
        <taxon>Sacoglossa</taxon>
        <taxon>Placobranchoidea</taxon>
        <taxon>Plakobranchidae</taxon>
        <taxon>Plakobranchus</taxon>
    </lineage>
</organism>
<evidence type="ECO:0000313" key="2">
    <source>
        <dbReference type="Proteomes" id="UP000735302"/>
    </source>
</evidence>
<sequence>MLLRTWMPVANGDIDIKCLDGNWTLEDMQVFCVQSSCALLPSLSYTSWEVLTGDPPLAAFKCETGYIFENVKLLDANVTIRITCDPLLGWNVPPNDIIRCKVDCGSITLSPGYGIQIPNNYFTSYESTVEVACIPPMYKTSADNTTYRYVRQMDNGH</sequence>
<evidence type="ECO:0000313" key="1">
    <source>
        <dbReference type="EMBL" id="GFO28887.1"/>
    </source>
</evidence>
<proteinExistence type="predicted"/>
<accession>A0AAV4CBH1</accession>
<comment type="caution">
    <text evidence="1">The sequence shown here is derived from an EMBL/GenBank/DDBJ whole genome shotgun (WGS) entry which is preliminary data.</text>
</comment>
<gene>
    <name evidence="1" type="ORF">PoB_005539200</name>
</gene>
<dbReference type="EMBL" id="BLXT01006084">
    <property type="protein sequence ID" value="GFO28887.1"/>
    <property type="molecule type" value="Genomic_DNA"/>
</dbReference>
<dbReference type="Proteomes" id="UP000735302">
    <property type="component" value="Unassembled WGS sequence"/>
</dbReference>